<reference evidence="3" key="1">
    <citation type="journal article" date="2019" name="Int. J. Syst. Evol. Microbiol.">
        <title>The Global Catalogue of Microorganisms (GCM) 10K type strain sequencing project: providing services to taxonomists for standard genome sequencing and annotation.</title>
        <authorList>
            <consortium name="The Broad Institute Genomics Platform"/>
            <consortium name="The Broad Institute Genome Sequencing Center for Infectious Disease"/>
            <person name="Wu L."/>
            <person name="Ma J."/>
        </authorList>
    </citation>
    <scope>NUCLEOTIDE SEQUENCE [LARGE SCALE GENOMIC DNA]</scope>
    <source>
        <strain evidence="3">CGMCC 4.7349</strain>
    </source>
</reference>
<dbReference type="Proteomes" id="UP000656881">
    <property type="component" value="Unassembled WGS sequence"/>
</dbReference>
<comment type="caution">
    <text evidence="2">The sequence shown here is derived from an EMBL/GenBank/DDBJ whole genome shotgun (WGS) entry which is preliminary data.</text>
</comment>
<keyword evidence="3" id="KW-1185">Reference proteome</keyword>
<feature type="domain" description="Transposase IS116/IS110/IS902 C-terminal" evidence="1">
    <location>
        <begin position="38"/>
        <end position="67"/>
    </location>
</feature>
<dbReference type="Pfam" id="PF02371">
    <property type="entry name" value="Transposase_20"/>
    <property type="match status" value="1"/>
</dbReference>
<dbReference type="EMBL" id="BMNG01000009">
    <property type="protein sequence ID" value="GGO48316.1"/>
    <property type="molecule type" value="Genomic_DNA"/>
</dbReference>
<dbReference type="InterPro" id="IPR003346">
    <property type="entry name" value="Transposase_20"/>
</dbReference>
<evidence type="ECO:0000313" key="3">
    <source>
        <dbReference type="Proteomes" id="UP000656881"/>
    </source>
</evidence>
<gene>
    <name evidence="2" type="ORF">GCM10012286_43660</name>
</gene>
<accession>A0ABQ2M8T9</accession>
<evidence type="ECO:0000259" key="1">
    <source>
        <dbReference type="Pfam" id="PF02371"/>
    </source>
</evidence>
<sequence>MPRPAARLDDIRRLTRRIKDLDKKIPALPCPLGRTPAEICGIGTVTAMDLLVEVGDPCRFRTDTQFARSFVTRKTCPFGQQL</sequence>
<name>A0ABQ2M8T9_9ACTN</name>
<dbReference type="RefSeq" id="WP_189175266.1">
    <property type="nucleotide sequence ID" value="NZ_BMNG01000009.1"/>
</dbReference>
<proteinExistence type="predicted"/>
<evidence type="ECO:0000313" key="2">
    <source>
        <dbReference type="EMBL" id="GGO48316.1"/>
    </source>
</evidence>
<organism evidence="2 3">
    <name type="scientific">Streptomyces lasiicapitis</name>
    <dbReference type="NCBI Taxonomy" id="1923961"/>
    <lineage>
        <taxon>Bacteria</taxon>
        <taxon>Bacillati</taxon>
        <taxon>Actinomycetota</taxon>
        <taxon>Actinomycetes</taxon>
        <taxon>Kitasatosporales</taxon>
        <taxon>Streptomycetaceae</taxon>
        <taxon>Streptomyces</taxon>
    </lineage>
</organism>
<protein>
    <recommendedName>
        <fullName evidence="1">Transposase IS116/IS110/IS902 C-terminal domain-containing protein</fullName>
    </recommendedName>
</protein>